<name>A0A9D9EDZ6_9BACT</name>
<dbReference type="InterPro" id="IPR017969">
    <property type="entry name" value="Heavy-metal-associated_CS"/>
</dbReference>
<dbReference type="InterPro" id="IPR006121">
    <property type="entry name" value="HMA_dom"/>
</dbReference>
<protein>
    <submittedName>
        <fullName evidence="4">Heavy-metal-associated domain-containing protein</fullName>
    </submittedName>
</protein>
<evidence type="ECO:0000313" key="5">
    <source>
        <dbReference type="Proteomes" id="UP000823619"/>
    </source>
</evidence>
<dbReference type="InterPro" id="IPR036163">
    <property type="entry name" value="HMA_dom_sf"/>
</dbReference>
<dbReference type="SUPFAM" id="SSF55008">
    <property type="entry name" value="HMA, heavy metal-associated domain"/>
    <property type="match status" value="1"/>
</dbReference>
<reference evidence="4" key="1">
    <citation type="submission" date="2020-10" db="EMBL/GenBank/DDBJ databases">
        <authorList>
            <person name="Gilroy R."/>
        </authorList>
    </citation>
    <scope>NUCLEOTIDE SEQUENCE</scope>
    <source>
        <strain evidence="4">D5-748</strain>
    </source>
</reference>
<evidence type="ECO:0000259" key="3">
    <source>
        <dbReference type="PROSITE" id="PS50846"/>
    </source>
</evidence>
<evidence type="ECO:0000256" key="1">
    <source>
        <dbReference type="ARBA" id="ARBA00022723"/>
    </source>
</evidence>
<evidence type="ECO:0000313" key="4">
    <source>
        <dbReference type="EMBL" id="MBO8445118.1"/>
    </source>
</evidence>
<dbReference type="GO" id="GO:0046872">
    <property type="term" value="F:metal ion binding"/>
    <property type="evidence" value="ECO:0007669"/>
    <property type="project" value="UniProtKB-KW"/>
</dbReference>
<keyword evidence="1" id="KW-0479">Metal-binding</keyword>
<feature type="chain" id="PRO_5039287215" evidence="2">
    <location>
        <begin position="23"/>
        <end position="111"/>
    </location>
</feature>
<comment type="caution">
    <text evidence="4">The sequence shown here is derived from an EMBL/GenBank/DDBJ whole genome shotgun (WGS) entry which is preliminary data.</text>
</comment>
<dbReference type="PROSITE" id="PS01047">
    <property type="entry name" value="HMA_1"/>
    <property type="match status" value="1"/>
</dbReference>
<dbReference type="FunFam" id="3.30.70.100:FF:000001">
    <property type="entry name" value="ATPase copper transporting beta"/>
    <property type="match status" value="1"/>
</dbReference>
<dbReference type="EMBL" id="JADIMO010000065">
    <property type="protein sequence ID" value="MBO8445118.1"/>
    <property type="molecule type" value="Genomic_DNA"/>
</dbReference>
<dbReference type="CDD" id="cd00371">
    <property type="entry name" value="HMA"/>
    <property type="match status" value="1"/>
</dbReference>
<dbReference type="AlphaFoldDB" id="A0A9D9EDZ6"/>
<dbReference type="Gene3D" id="3.30.70.100">
    <property type="match status" value="1"/>
</dbReference>
<sequence length="111" mass="12233">MKSIITISLSVLLLAFAASSSAAVFPLAEGLTTFSTEKPRKELKEVTFSVSMHCENCVKKITENISFEKGVKDLEVSLEDRTVRVKYDASKTDSATLAKAIEKLGYEVREL</sequence>
<reference evidence="4" key="2">
    <citation type="journal article" date="2021" name="PeerJ">
        <title>Extensive microbial diversity within the chicken gut microbiome revealed by metagenomics and culture.</title>
        <authorList>
            <person name="Gilroy R."/>
            <person name="Ravi A."/>
            <person name="Getino M."/>
            <person name="Pursley I."/>
            <person name="Horton D.L."/>
            <person name="Alikhan N.F."/>
            <person name="Baker D."/>
            <person name="Gharbi K."/>
            <person name="Hall N."/>
            <person name="Watson M."/>
            <person name="Adriaenssens E.M."/>
            <person name="Foster-Nyarko E."/>
            <person name="Jarju S."/>
            <person name="Secka A."/>
            <person name="Antonio M."/>
            <person name="Oren A."/>
            <person name="Chaudhuri R.R."/>
            <person name="La Ragione R."/>
            <person name="Hildebrand F."/>
            <person name="Pallen M.J."/>
        </authorList>
    </citation>
    <scope>NUCLEOTIDE SEQUENCE</scope>
    <source>
        <strain evidence="4">D5-748</strain>
    </source>
</reference>
<dbReference type="PROSITE" id="PS50846">
    <property type="entry name" value="HMA_2"/>
    <property type="match status" value="1"/>
</dbReference>
<organism evidence="4 5">
    <name type="scientific">Candidatus Cryptobacteroides merdavium</name>
    <dbReference type="NCBI Taxonomy" id="2840769"/>
    <lineage>
        <taxon>Bacteria</taxon>
        <taxon>Pseudomonadati</taxon>
        <taxon>Bacteroidota</taxon>
        <taxon>Bacteroidia</taxon>
        <taxon>Bacteroidales</taxon>
        <taxon>Candidatus Cryptobacteroides</taxon>
    </lineage>
</organism>
<dbReference type="Pfam" id="PF00403">
    <property type="entry name" value="HMA"/>
    <property type="match status" value="1"/>
</dbReference>
<evidence type="ECO:0000256" key="2">
    <source>
        <dbReference type="SAM" id="SignalP"/>
    </source>
</evidence>
<gene>
    <name evidence="4" type="ORF">IAC23_05420</name>
</gene>
<proteinExistence type="predicted"/>
<feature type="domain" description="HMA" evidence="3">
    <location>
        <begin position="43"/>
        <end position="109"/>
    </location>
</feature>
<feature type="signal peptide" evidence="2">
    <location>
        <begin position="1"/>
        <end position="22"/>
    </location>
</feature>
<dbReference type="Proteomes" id="UP000823619">
    <property type="component" value="Unassembled WGS sequence"/>
</dbReference>
<keyword evidence="2" id="KW-0732">Signal</keyword>
<accession>A0A9D9EDZ6</accession>